<evidence type="ECO:0000313" key="2">
    <source>
        <dbReference type="Proteomes" id="UP001328107"/>
    </source>
</evidence>
<keyword evidence="2" id="KW-1185">Reference proteome</keyword>
<protein>
    <submittedName>
        <fullName evidence="1">Uncharacterized protein</fullName>
    </submittedName>
</protein>
<evidence type="ECO:0000313" key="1">
    <source>
        <dbReference type="EMBL" id="GMR51132.1"/>
    </source>
</evidence>
<accession>A0AAN5I3W5</accession>
<feature type="non-terminal residue" evidence="1">
    <location>
        <position position="1"/>
    </location>
</feature>
<dbReference type="EMBL" id="BTRK01000005">
    <property type="protein sequence ID" value="GMR51132.1"/>
    <property type="molecule type" value="Genomic_DNA"/>
</dbReference>
<gene>
    <name evidence="1" type="ORF">PMAYCL1PPCAC_21327</name>
</gene>
<proteinExistence type="predicted"/>
<comment type="caution">
    <text evidence="1">The sequence shown here is derived from an EMBL/GenBank/DDBJ whole genome shotgun (WGS) entry which is preliminary data.</text>
</comment>
<name>A0AAN5I3W5_9BILA</name>
<dbReference type="AlphaFoldDB" id="A0AAN5I3W5"/>
<reference evidence="2" key="1">
    <citation type="submission" date="2022-10" db="EMBL/GenBank/DDBJ databases">
        <title>Genome assembly of Pristionchus species.</title>
        <authorList>
            <person name="Yoshida K."/>
            <person name="Sommer R.J."/>
        </authorList>
    </citation>
    <scope>NUCLEOTIDE SEQUENCE [LARGE SCALE GENOMIC DNA]</scope>
    <source>
        <strain evidence="2">RS5460</strain>
    </source>
</reference>
<sequence>NDTHLTWDPNENNGTTGVKFETNNFTKSNIISKCFRTTTLEATTEEVQVWHDGVVEVTSWSLSGRNRFRP</sequence>
<organism evidence="1 2">
    <name type="scientific">Pristionchus mayeri</name>
    <dbReference type="NCBI Taxonomy" id="1317129"/>
    <lineage>
        <taxon>Eukaryota</taxon>
        <taxon>Metazoa</taxon>
        <taxon>Ecdysozoa</taxon>
        <taxon>Nematoda</taxon>
        <taxon>Chromadorea</taxon>
        <taxon>Rhabditida</taxon>
        <taxon>Rhabditina</taxon>
        <taxon>Diplogasteromorpha</taxon>
        <taxon>Diplogasteroidea</taxon>
        <taxon>Neodiplogasteridae</taxon>
        <taxon>Pristionchus</taxon>
    </lineage>
</organism>
<feature type="non-terminal residue" evidence="1">
    <location>
        <position position="70"/>
    </location>
</feature>
<dbReference type="Proteomes" id="UP001328107">
    <property type="component" value="Unassembled WGS sequence"/>
</dbReference>